<keyword evidence="1" id="KW-0472">Membrane</keyword>
<gene>
    <name evidence="2" type="ORF">CPB83DRAFT_864754</name>
</gene>
<dbReference type="EMBL" id="MU157954">
    <property type="protein sequence ID" value="KAF9522252.1"/>
    <property type="molecule type" value="Genomic_DNA"/>
</dbReference>
<keyword evidence="1" id="KW-0812">Transmembrane</keyword>
<evidence type="ECO:0000256" key="1">
    <source>
        <dbReference type="SAM" id="Phobius"/>
    </source>
</evidence>
<dbReference type="Proteomes" id="UP000807306">
    <property type="component" value="Unassembled WGS sequence"/>
</dbReference>
<organism evidence="2 3">
    <name type="scientific">Crepidotus variabilis</name>
    <dbReference type="NCBI Taxonomy" id="179855"/>
    <lineage>
        <taxon>Eukaryota</taxon>
        <taxon>Fungi</taxon>
        <taxon>Dikarya</taxon>
        <taxon>Basidiomycota</taxon>
        <taxon>Agaricomycotina</taxon>
        <taxon>Agaricomycetes</taxon>
        <taxon>Agaricomycetidae</taxon>
        <taxon>Agaricales</taxon>
        <taxon>Agaricineae</taxon>
        <taxon>Crepidotaceae</taxon>
        <taxon>Crepidotus</taxon>
    </lineage>
</organism>
<keyword evidence="1" id="KW-1133">Transmembrane helix</keyword>
<name>A0A9P6E4A9_9AGAR</name>
<proteinExistence type="predicted"/>
<reference evidence="2" key="1">
    <citation type="submission" date="2020-11" db="EMBL/GenBank/DDBJ databases">
        <authorList>
            <consortium name="DOE Joint Genome Institute"/>
            <person name="Ahrendt S."/>
            <person name="Riley R."/>
            <person name="Andreopoulos W."/>
            <person name="Labutti K."/>
            <person name="Pangilinan J."/>
            <person name="Ruiz-Duenas F.J."/>
            <person name="Barrasa J.M."/>
            <person name="Sanchez-Garcia M."/>
            <person name="Camarero S."/>
            <person name="Miyauchi S."/>
            <person name="Serrano A."/>
            <person name="Linde D."/>
            <person name="Babiker R."/>
            <person name="Drula E."/>
            <person name="Ayuso-Fernandez I."/>
            <person name="Pacheco R."/>
            <person name="Padilla G."/>
            <person name="Ferreira P."/>
            <person name="Barriuso J."/>
            <person name="Kellner H."/>
            <person name="Castanera R."/>
            <person name="Alfaro M."/>
            <person name="Ramirez L."/>
            <person name="Pisabarro A.G."/>
            <person name="Kuo A."/>
            <person name="Tritt A."/>
            <person name="Lipzen A."/>
            <person name="He G."/>
            <person name="Yan M."/>
            <person name="Ng V."/>
            <person name="Cullen D."/>
            <person name="Martin F."/>
            <person name="Rosso M.-N."/>
            <person name="Henrissat B."/>
            <person name="Hibbett D."/>
            <person name="Martinez A.T."/>
            <person name="Grigoriev I.V."/>
        </authorList>
    </citation>
    <scope>NUCLEOTIDE SEQUENCE</scope>
    <source>
        <strain evidence="2">CBS 506.95</strain>
    </source>
</reference>
<protein>
    <submittedName>
        <fullName evidence="2">Uncharacterized protein</fullName>
    </submittedName>
</protein>
<evidence type="ECO:0000313" key="2">
    <source>
        <dbReference type="EMBL" id="KAF9522252.1"/>
    </source>
</evidence>
<sequence length="68" mass="7713">MVEVSYHHVYHISLMIIVNLKIITGLTTLTRIKRKSAGASGQWYWQSSVTSGRYDASWVNALLTTVCR</sequence>
<keyword evidence="3" id="KW-1185">Reference proteome</keyword>
<comment type="caution">
    <text evidence="2">The sequence shown here is derived from an EMBL/GenBank/DDBJ whole genome shotgun (WGS) entry which is preliminary data.</text>
</comment>
<feature type="transmembrane region" description="Helical" evidence="1">
    <location>
        <begin position="12"/>
        <end position="32"/>
    </location>
</feature>
<evidence type="ECO:0000313" key="3">
    <source>
        <dbReference type="Proteomes" id="UP000807306"/>
    </source>
</evidence>
<accession>A0A9P6E4A9</accession>
<dbReference type="AlphaFoldDB" id="A0A9P6E4A9"/>